<protein>
    <recommendedName>
        <fullName evidence="3">Sel1 repeat-containing protein</fullName>
    </recommendedName>
</protein>
<dbReference type="InterPro" id="IPR050767">
    <property type="entry name" value="Sel1_AlgK"/>
</dbReference>
<dbReference type="InterPro" id="IPR011990">
    <property type="entry name" value="TPR-like_helical_dom_sf"/>
</dbReference>
<name>A0A2T5V8L2_9HYPH</name>
<gene>
    <name evidence="1" type="ORF">C8N35_10587</name>
</gene>
<accession>A0A2T5V8L2</accession>
<keyword evidence="2" id="KW-1185">Reference proteome</keyword>
<dbReference type="PANTHER" id="PTHR11102:SF160">
    <property type="entry name" value="ERAD-ASSOCIATED E3 UBIQUITIN-PROTEIN LIGASE COMPONENT HRD3"/>
    <property type="match status" value="1"/>
</dbReference>
<dbReference type="SMART" id="SM00671">
    <property type="entry name" value="SEL1"/>
    <property type="match status" value="4"/>
</dbReference>
<dbReference type="Gene3D" id="1.25.40.10">
    <property type="entry name" value="Tetratricopeptide repeat domain"/>
    <property type="match status" value="2"/>
</dbReference>
<evidence type="ECO:0000313" key="2">
    <source>
        <dbReference type="Proteomes" id="UP000244081"/>
    </source>
</evidence>
<sequence>MIMRNTNAILCLAGALGLGGVLTLCPLDASYAFDPSATSGNAQTTPVEAFRMGAQAYFAGNKQKAVDALSFAAENGVPAAQWKLGRMYADGDGVAEDDLKAFKYFSRIADQHADDAPSSEQAPYVASAFVAIGSYYLTGIQNTAVKPNVRRAREIFTYAASYFGNADAQYNLGRLYLVGGGNEKPDPHMAARWLKLAALKGHYEAQATLGKLLFFDDAMGPNRVRGLMWLTIALPRAHGMKDAWITDTQERAFSLSSETERRRAMKLAQHWEKKDIASR</sequence>
<dbReference type="InterPro" id="IPR006597">
    <property type="entry name" value="Sel1-like"/>
</dbReference>
<reference evidence="1 2" key="1">
    <citation type="submission" date="2018-04" db="EMBL/GenBank/DDBJ databases">
        <title>Genomic Encyclopedia of Archaeal and Bacterial Type Strains, Phase II (KMG-II): from individual species to whole genera.</title>
        <authorList>
            <person name="Goeker M."/>
        </authorList>
    </citation>
    <scope>NUCLEOTIDE SEQUENCE [LARGE SCALE GENOMIC DNA]</scope>
    <source>
        <strain evidence="1 2">DSM 23382</strain>
    </source>
</reference>
<dbReference type="Proteomes" id="UP000244081">
    <property type="component" value="Unassembled WGS sequence"/>
</dbReference>
<dbReference type="Pfam" id="PF08238">
    <property type="entry name" value="Sel1"/>
    <property type="match status" value="4"/>
</dbReference>
<dbReference type="PANTHER" id="PTHR11102">
    <property type="entry name" value="SEL-1-LIKE PROTEIN"/>
    <property type="match status" value="1"/>
</dbReference>
<dbReference type="EMBL" id="QAYG01000005">
    <property type="protein sequence ID" value="PTW60087.1"/>
    <property type="molecule type" value="Genomic_DNA"/>
</dbReference>
<comment type="caution">
    <text evidence="1">The sequence shown here is derived from an EMBL/GenBank/DDBJ whole genome shotgun (WGS) entry which is preliminary data.</text>
</comment>
<dbReference type="SUPFAM" id="SSF81901">
    <property type="entry name" value="HCP-like"/>
    <property type="match status" value="1"/>
</dbReference>
<proteinExistence type="predicted"/>
<evidence type="ECO:0000313" key="1">
    <source>
        <dbReference type="EMBL" id="PTW60087.1"/>
    </source>
</evidence>
<organism evidence="1 2">
    <name type="scientific">Breoghania corrubedonensis</name>
    <dbReference type="NCBI Taxonomy" id="665038"/>
    <lineage>
        <taxon>Bacteria</taxon>
        <taxon>Pseudomonadati</taxon>
        <taxon>Pseudomonadota</taxon>
        <taxon>Alphaproteobacteria</taxon>
        <taxon>Hyphomicrobiales</taxon>
        <taxon>Stappiaceae</taxon>
        <taxon>Breoghania</taxon>
    </lineage>
</organism>
<evidence type="ECO:0008006" key="3">
    <source>
        <dbReference type="Google" id="ProtNLM"/>
    </source>
</evidence>
<dbReference type="AlphaFoldDB" id="A0A2T5V8L2"/>